<dbReference type="SUPFAM" id="SSF52200">
    <property type="entry name" value="Toll/Interleukin receptor TIR domain"/>
    <property type="match status" value="1"/>
</dbReference>
<dbReference type="GO" id="GO:0007165">
    <property type="term" value="P:signal transduction"/>
    <property type="evidence" value="ECO:0007669"/>
    <property type="project" value="InterPro"/>
</dbReference>
<geneLocation type="plasmid" evidence="2 3">
    <name>Cy782204</name>
</geneLocation>
<evidence type="ECO:0000259" key="1">
    <source>
        <dbReference type="PROSITE" id="PS50104"/>
    </source>
</evidence>
<dbReference type="Proteomes" id="UP000008206">
    <property type="component" value="Plasmid Cy782204"/>
</dbReference>
<feature type="domain" description="TIR" evidence="1">
    <location>
        <begin position="5"/>
        <end position="146"/>
    </location>
</feature>
<dbReference type="EMBL" id="CP002202">
    <property type="protein sequence ID" value="ADN18629.1"/>
    <property type="molecule type" value="Genomic_DNA"/>
</dbReference>
<proteinExistence type="predicted"/>
<dbReference type="PROSITE" id="PS50104">
    <property type="entry name" value="TIR"/>
    <property type="match status" value="1"/>
</dbReference>
<dbReference type="Pfam" id="PF13676">
    <property type="entry name" value="TIR_2"/>
    <property type="match status" value="1"/>
</dbReference>
<dbReference type="eggNOG" id="COG1262">
    <property type="taxonomic scope" value="Bacteria"/>
</dbReference>
<dbReference type="OrthoDB" id="466317at2"/>
<dbReference type="RefSeq" id="WP_013325751.1">
    <property type="nucleotide sequence ID" value="NC_014503.1"/>
</dbReference>
<keyword evidence="2" id="KW-0614">Plasmid</keyword>
<name>E0UNU9_GLOV7</name>
<accession>E0UNU9</accession>
<gene>
    <name evidence="2" type="ordered locus">Cyan7822_6681</name>
</gene>
<dbReference type="Gene3D" id="3.40.50.10140">
    <property type="entry name" value="Toll/interleukin-1 receptor homology (TIR) domain"/>
    <property type="match status" value="1"/>
</dbReference>
<organism evidence="2 3">
    <name type="scientific">Gloeothece verrucosa (strain PCC 7822)</name>
    <name type="common">Cyanothece sp. (strain PCC 7822)</name>
    <dbReference type="NCBI Taxonomy" id="497965"/>
    <lineage>
        <taxon>Bacteria</taxon>
        <taxon>Bacillati</taxon>
        <taxon>Cyanobacteriota</taxon>
        <taxon>Cyanophyceae</taxon>
        <taxon>Oscillatoriophycideae</taxon>
        <taxon>Chroococcales</taxon>
        <taxon>Aphanothecaceae</taxon>
        <taxon>Gloeothece</taxon>
        <taxon>Gloeothece verrucosa</taxon>
    </lineage>
</organism>
<reference evidence="3" key="1">
    <citation type="journal article" date="2011" name="MBio">
        <title>Novel metabolic attributes of the genus Cyanothece, comprising a group of unicellular nitrogen-fixing Cyanobacteria.</title>
        <authorList>
            <person name="Bandyopadhyay A."/>
            <person name="Elvitigala T."/>
            <person name="Welsh E."/>
            <person name="Stockel J."/>
            <person name="Liberton M."/>
            <person name="Min H."/>
            <person name="Sherman L.A."/>
            <person name="Pakrasi H.B."/>
        </authorList>
    </citation>
    <scope>NUCLEOTIDE SEQUENCE [LARGE SCALE GENOMIC DNA]</scope>
    <source>
        <strain evidence="3">PCC 7822</strain>
        <plasmid evidence="3">Cy782204</plasmid>
    </source>
</reference>
<dbReference type="SMART" id="SM00255">
    <property type="entry name" value="TIR"/>
    <property type="match status" value="1"/>
</dbReference>
<evidence type="ECO:0000313" key="2">
    <source>
        <dbReference type="EMBL" id="ADN18629.1"/>
    </source>
</evidence>
<sequence>MKEKSSIQIFLAHASEDKPQVLELYNKLQDEGYKPWIDKEDLLPGQSWPEEIPKAIRNSDIFIACLSSTSVLKRGYIQREFRLALNFMAEMPAGQIYLIPLKLDECEVPDLQQVDYGIALKNIQWLDYWKPNGFERLLRTINNYFS</sequence>
<dbReference type="InterPro" id="IPR000157">
    <property type="entry name" value="TIR_dom"/>
</dbReference>
<evidence type="ECO:0000313" key="3">
    <source>
        <dbReference type="Proteomes" id="UP000008206"/>
    </source>
</evidence>
<dbReference type="InterPro" id="IPR035897">
    <property type="entry name" value="Toll_tir_struct_dom_sf"/>
</dbReference>
<protein>
    <submittedName>
        <fullName evidence="2">TIR protein</fullName>
    </submittedName>
</protein>
<dbReference type="KEGG" id="cyj:Cyan7822_6681"/>
<dbReference type="AlphaFoldDB" id="E0UNU9"/>
<keyword evidence="3" id="KW-1185">Reference proteome</keyword>
<dbReference type="HOGENOM" id="CLU_1774305_0_0_3"/>